<keyword evidence="1" id="KW-1133">Transmembrane helix</keyword>
<dbReference type="Proteomes" id="UP001432027">
    <property type="component" value="Unassembled WGS sequence"/>
</dbReference>
<feature type="non-terminal residue" evidence="2">
    <location>
        <position position="120"/>
    </location>
</feature>
<keyword evidence="3" id="KW-1185">Reference proteome</keyword>
<keyword evidence="1" id="KW-0812">Transmembrane</keyword>
<feature type="non-terminal residue" evidence="2">
    <location>
        <position position="1"/>
    </location>
</feature>
<gene>
    <name evidence="2" type="ORF">PENTCL1PPCAC_5141</name>
</gene>
<protein>
    <recommendedName>
        <fullName evidence="4">G protein-coupled receptor</fullName>
    </recommendedName>
</protein>
<sequence length="120" mass="13388">SDKFQINSNVFGTQGVEFSLVGNFFMIYSVGGTGVAAVAEFLNFICYVVMCLEFRRFLKLRSGTSEARKMTRSVMRTTIAALIISIGSWLLVAFFIFVFANIFTTGKSPFSKLGFSITFR</sequence>
<accession>A0AAV5SI40</accession>
<dbReference type="AlphaFoldDB" id="A0AAV5SI40"/>
<proteinExistence type="predicted"/>
<reference evidence="2" key="1">
    <citation type="submission" date="2023-10" db="EMBL/GenBank/DDBJ databases">
        <title>Genome assembly of Pristionchus species.</title>
        <authorList>
            <person name="Yoshida K."/>
            <person name="Sommer R.J."/>
        </authorList>
    </citation>
    <scope>NUCLEOTIDE SEQUENCE</scope>
    <source>
        <strain evidence="2">RS0144</strain>
    </source>
</reference>
<dbReference type="EMBL" id="BTSX01000002">
    <property type="protein sequence ID" value="GMS82966.1"/>
    <property type="molecule type" value="Genomic_DNA"/>
</dbReference>
<evidence type="ECO:0000313" key="2">
    <source>
        <dbReference type="EMBL" id="GMS82966.1"/>
    </source>
</evidence>
<evidence type="ECO:0008006" key="4">
    <source>
        <dbReference type="Google" id="ProtNLM"/>
    </source>
</evidence>
<name>A0AAV5SI40_9BILA</name>
<organism evidence="2 3">
    <name type="scientific">Pristionchus entomophagus</name>
    <dbReference type="NCBI Taxonomy" id="358040"/>
    <lineage>
        <taxon>Eukaryota</taxon>
        <taxon>Metazoa</taxon>
        <taxon>Ecdysozoa</taxon>
        <taxon>Nematoda</taxon>
        <taxon>Chromadorea</taxon>
        <taxon>Rhabditida</taxon>
        <taxon>Rhabditina</taxon>
        <taxon>Diplogasteromorpha</taxon>
        <taxon>Diplogasteroidea</taxon>
        <taxon>Neodiplogasteridae</taxon>
        <taxon>Pristionchus</taxon>
    </lineage>
</organism>
<feature type="transmembrane region" description="Helical" evidence="1">
    <location>
        <begin position="25"/>
        <end position="52"/>
    </location>
</feature>
<comment type="caution">
    <text evidence="2">The sequence shown here is derived from an EMBL/GenBank/DDBJ whole genome shotgun (WGS) entry which is preliminary data.</text>
</comment>
<evidence type="ECO:0000313" key="3">
    <source>
        <dbReference type="Proteomes" id="UP001432027"/>
    </source>
</evidence>
<feature type="transmembrane region" description="Helical" evidence="1">
    <location>
        <begin position="78"/>
        <end position="103"/>
    </location>
</feature>
<keyword evidence="1" id="KW-0472">Membrane</keyword>
<evidence type="ECO:0000256" key="1">
    <source>
        <dbReference type="SAM" id="Phobius"/>
    </source>
</evidence>